<dbReference type="GO" id="GO:0019843">
    <property type="term" value="F:rRNA binding"/>
    <property type="evidence" value="ECO:0007669"/>
    <property type="project" value="UniProtKB-KW"/>
</dbReference>
<dbReference type="InterPro" id="IPR002222">
    <property type="entry name" value="Ribosomal_uS19"/>
</dbReference>
<evidence type="ECO:0000256" key="1">
    <source>
        <dbReference type="ARBA" id="ARBA00007345"/>
    </source>
</evidence>
<sequence>MARSLKKGPFVSYRLLQKISSLGEKDIINTWSRSSTILPIMVGYTIGVHNGRTHIPIFITDQMVGHKLGEFAPTRNFKGHSKNDKKTRR</sequence>
<dbReference type="GO" id="GO:0006412">
    <property type="term" value="P:translation"/>
    <property type="evidence" value="ECO:0007669"/>
    <property type="project" value="InterPro"/>
</dbReference>
<dbReference type="PROSITE" id="PS00323">
    <property type="entry name" value="RIBOSOMAL_S19"/>
    <property type="match status" value="1"/>
</dbReference>
<keyword evidence="5 7" id="KW-0687">Ribonucleoprotein</keyword>
<dbReference type="Pfam" id="PF00203">
    <property type="entry name" value="Ribosomal_S19"/>
    <property type="match status" value="1"/>
</dbReference>
<dbReference type="NCBIfam" id="TIGR01050">
    <property type="entry name" value="rpsS_bact"/>
    <property type="match status" value="1"/>
</dbReference>
<dbReference type="PRINTS" id="PR00975">
    <property type="entry name" value="RIBOSOMALS19"/>
</dbReference>
<dbReference type="InterPro" id="IPR020934">
    <property type="entry name" value="Ribosomal_uS19_CS"/>
</dbReference>
<dbReference type="InterPro" id="IPR023575">
    <property type="entry name" value="Ribosomal_uS19_SF"/>
</dbReference>
<dbReference type="EMBL" id="MF167425">
    <property type="protein sequence ID" value="ASQ40051.1"/>
    <property type="molecule type" value="Genomic_DNA"/>
</dbReference>
<dbReference type="GO" id="GO:0005763">
    <property type="term" value="C:mitochondrial small ribosomal subunit"/>
    <property type="evidence" value="ECO:0007669"/>
    <property type="project" value="TreeGrafter"/>
</dbReference>
<dbReference type="FunFam" id="3.30.860.10:FF:000001">
    <property type="entry name" value="30S ribosomal protein S19"/>
    <property type="match status" value="1"/>
</dbReference>
<evidence type="ECO:0000313" key="8">
    <source>
        <dbReference type="EMBL" id="ASQ40051.1"/>
    </source>
</evidence>
<dbReference type="InterPro" id="IPR005732">
    <property type="entry name" value="Ribosomal_uS19_bac-type"/>
</dbReference>
<dbReference type="GeneID" id="38575416"/>
<keyword evidence="2" id="KW-0699">rRNA-binding</keyword>
<dbReference type="PANTHER" id="PTHR11880:SF8">
    <property type="entry name" value="SMALL RIBOSOMAL SUBUNIT PROTEIN US19M"/>
    <property type="match status" value="1"/>
</dbReference>
<evidence type="ECO:0000256" key="4">
    <source>
        <dbReference type="ARBA" id="ARBA00022980"/>
    </source>
</evidence>
<keyword evidence="4 7" id="KW-0689">Ribosomal protein</keyword>
<geneLocation type="plastid" evidence="8"/>
<dbReference type="GO" id="GO:0003735">
    <property type="term" value="F:structural constituent of ribosome"/>
    <property type="evidence" value="ECO:0007669"/>
    <property type="project" value="InterPro"/>
</dbReference>
<name>A0A3G1IVJ2_9EUKA</name>
<dbReference type="PANTHER" id="PTHR11880">
    <property type="entry name" value="RIBOSOMAL PROTEIN S19P FAMILY MEMBER"/>
    <property type="match status" value="1"/>
</dbReference>
<evidence type="ECO:0000256" key="5">
    <source>
        <dbReference type="ARBA" id="ARBA00023274"/>
    </source>
</evidence>
<protein>
    <recommendedName>
        <fullName evidence="6">Small ribosomal subunit protein uS19c</fullName>
    </recommendedName>
</protein>
<dbReference type="AlphaFoldDB" id="A0A3G1IVJ2"/>
<dbReference type="PIRSF" id="PIRSF002144">
    <property type="entry name" value="Ribosomal_S19"/>
    <property type="match status" value="1"/>
</dbReference>
<keyword evidence="3" id="KW-0694">RNA-binding</keyword>
<proteinExistence type="inferred from homology"/>
<gene>
    <name evidence="8" type="primary">rps19</name>
</gene>
<evidence type="ECO:0000256" key="6">
    <source>
        <dbReference type="ARBA" id="ARBA00035253"/>
    </source>
</evidence>
<evidence type="ECO:0000256" key="3">
    <source>
        <dbReference type="ARBA" id="ARBA00022884"/>
    </source>
</evidence>
<comment type="similarity">
    <text evidence="1 7">Belongs to the universal ribosomal protein uS19 family.</text>
</comment>
<dbReference type="Gene3D" id="3.30.860.10">
    <property type="entry name" value="30s Ribosomal Protein S19, Chain A"/>
    <property type="match status" value="1"/>
</dbReference>
<accession>A0A3G1IVJ2</accession>
<dbReference type="HAMAP" id="MF_00531">
    <property type="entry name" value="Ribosomal_uS19"/>
    <property type="match status" value="1"/>
</dbReference>
<evidence type="ECO:0000256" key="2">
    <source>
        <dbReference type="ARBA" id="ARBA00022730"/>
    </source>
</evidence>
<reference evidence="8" key="1">
    <citation type="submission" date="2017-05" db="EMBL/GenBank/DDBJ databases">
        <title>Plastid comparative genomics reveals ancient divergence between Glaucophyte genera.</title>
        <authorList>
            <person name="Figueroa-Martinez F.J."/>
            <person name="Jackson C."/>
            <person name="Reyes-Prieto A."/>
        </authorList>
    </citation>
    <scope>NUCLEOTIDE SEQUENCE</scope>
    <source>
        <strain evidence="8">SAG 229-2</strain>
    </source>
</reference>
<dbReference type="SUPFAM" id="SSF54570">
    <property type="entry name" value="Ribosomal protein S19"/>
    <property type="match status" value="1"/>
</dbReference>
<evidence type="ECO:0000256" key="7">
    <source>
        <dbReference type="RuleBase" id="RU003485"/>
    </source>
</evidence>
<dbReference type="GO" id="GO:0000028">
    <property type="term" value="P:ribosomal small subunit assembly"/>
    <property type="evidence" value="ECO:0007669"/>
    <property type="project" value="TreeGrafter"/>
</dbReference>
<organism evidence="8">
    <name type="scientific">Glaucocystis incrassata</name>
    <dbReference type="NCBI Taxonomy" id="1789788"/>
    <lineage>
        <taxon>Eukaryota</taxon>
        <taxon>Glaucocystophyceae</taxon>
        <taxon>Glaucocystales</taxon>
        <taxon>Glaucocystaceae</taxon>
        <taxon>Glaucocystis</taxon>
    </lineage>
</organism>
<dbReference type="RefSeq" id="YP_009545990.1">
    <property type="nucleotide sequence ID" value="NC_040152.1"/>
</dbReference>
<keyword evidence="8" id="KW-0934">Plastid</keyword>